<protein>
    <submittedName>
        <fullName evidence="1">Uncharacterized protein</fullName>
    </submittedName>
</protein>
<keyword evidence="2" id="KW-1185">Reference proteome</keyword>
<evidence type="ECO:0000313" key="1">
    <source>
        <dbReference type="EMBL" id="KAJ9599667.1"/>
    </source>
</evidence>
<comment type="caution">
    <text evidence="1">The sequence shown here is derived from an EMBL/GenBank/DDBJ whole genome shotgun (WGS) entry which is preliminary data.</text>
</comment>
<dbReference type="Proteomes" id="UP001233999">
    <property type="component" value="Unassembled WGS sequence"/>
</dbReference>
<reference evidence="1" key="1">
    <citation type="journal article" date="2023" name="IScience">
        <title>Live-bearing cockroach genome reveals convergent evolutionary mechanisms linked to viviparity in insects and beyond.</title>
        <authorList>
            <person name="Fouks B."/>
            <person name="Harrison M.C."/>
            <person name="Mikhailova A.A."/>
            <person name="Marchal E."/>
            <person name="English S."/>
            <person name="Carruthers M."/>
            <person name="Jennings E.C."/>
            <person name="Chiamaka E.L."/>
            <person name="Frigard R.A."/>
            <person name="Pippel M."/>
            <person name="Attardo G.M."/>
            <person name="Benoit J.B."/>
            <person name="Bornberg-Bauer E."/>
            <person name="Tobe S.S."/>
        </authorList>
    </citation>
    <scope>NUCLEOTIDE SEQUENCE</scope>
    <source>
        <strain evidence="1">Stay&amp;Tobe</strain>
    </source>
</reference>
<dbReference type="AlphaFoldDB" id="A0AAD8ES29"/>
<reference evidence="1" key="2">
    <citation type="submission" date="2023-05" db="EMBL/GenBank/DDBJ databases">
        <authorList>
            <person name="Fouks B."/>
        </authorList>
    </citation>
    <scope>NUCLEOTIDE SEQUENCE</scope>
    <source>
        <strain evidence="1">Stay&amp;Tobe</strain>
        <tissue evidence="1">Testes</tissue>
    </source>
</reference>
<gene>
    <name evidence="1" type="ORF">L9F63_026484</name>
</gene>
<organism evidence="1 2">
    <name type="scientific">Diploptera punctata</name>
    <name type="common">Pacific beetle cockroach</name>
    <dbReference type="NCBI Taxonomy" id="6984"/>
    <lineage>
        <taxon>Eukaryota</taxon>
        <taxon>Metazoa</taxon>
        <taxon>Ecdysozoa</taxon>
        <taxon>Arthropoda</taxon>
        <taxon>Hexapoda</taxon>
        <taxon>Insecta</taxon>
        <taxon>Pterygota</taxon>
        <taxon>Neoptera</taxon>
        <taxon>Polyneoptera</taxon>
        <taxon>Dictyoptera</taxon>
        <taxon>Blattodea</taxon>
        <taxon>Blaberoidea</taxon>
        <taxon>Blaberidae</taxon>
        <taxon>Diplopterinae</taxon>
        <taxon>Diploptera</taxon>
    </lineage>
</organism>
<dbReference type="EMBL" id="JASPKZ010000718">
    <property type="protein sequence ID" value="KAJ9599667.1"/>
    <property type="molecule type" value="Genomic_DNA"/>
</dbReference>
<feature type="non-terminal residue" evidence="1">
    <location>
        <position position="55"/>
    </location>
</feature>
<evidence type="ECO:0000313" key="2">
    <source>
        <dbReference type="Proteomes" id="UP001233999"/>
    </source>
</evidence>
<proteinExistence type="predicted"/>
<accession>A0AAD8ES29</accession>
<name>A0AAD8ES29_DIPPU</name>
<sequence>CKLIEKWLRTEGGEDDVESEINLAICRFLGYIADENECNVVADPRAVEPSPGSCS</sequence>
<feature type="non-terminal residue" evidence="1">
    <location>
        <position position="1"/>
    </location>
</feature>